<protein>
    <submittedName>
        <fullName evidence="1">Uncharacterized protein</fullName>
    </submittedName>
</protein>
<dbReference type="Proteomes" id="UP000499080">
    <property type="component" value="Unassembled WGS sequence"/>
</dbReference>
<proteinExistence type="predicted"/>
<accession>A0A4Y2FGR1</accession>
<comment type="caution">
    <text evidence="1">The sequence shown here is derived from an EMBL/GenBank/DDBJ whole genome shotgun (WGS) entry which is preliminary data.</text>
</comment>
<evidence type="ECO:0000313" key="2">
    <source>
        <dbReference type="Proteomes" id="UP000499080"/>
    </source>
</evidence>
<organism evidence="1 2">
    <name type="scientific">Araneus ventricosus</name>
    <name type="common">Orbweaver spider</name>
    <name type="synonym">Epeira ventricosa</name>
    <dbReference type="NCBI Taxonomy" id="182803"/>
    <lineage>
        <taxon>Eukaryota</taxon>
        <taxon>Metazoa</taxon>
        <taxon>Ecdysozoa</taxon>
        <taxon>Arthropoda</taxon>
        <taxon>Chelicerata</taxon>
        <taxon>Arachnida</taxon>
        <taxon>Araneae</taxon>
        <taxon>Araneomorphae</taxon>
        <taxon>Entelegynae</taxon>
        <taxon>Araneoidea</taxon>
        <taxon>Araneidae</taxon>
        <taxon>Araneus</taxon>
    </lineage>
</organism>
<keyword evidence="2" id="KW-1185">Reference proteome</keyword>
<evidence type="ECO:0000313" key="1">
    <source>
        <dbReference type="EMBL" id="GBM38744.1"/>
    </source>
</evidence>
<sequence>MRVAHHRFLSKQRDVGWVEIDQSVWWMLRWDGHTTTLKLEDLGIKSLGASFRQVSSCAGYWVRLPRCSRSILPCDLGQDGK</sequence>
<name>A0A4Y2FGR1_ARAVE</name>
<dbReference type="EMBL" id="BGPR01249915">
    <property type="protein sequence ID" value="GBM38744.1"/>
    <property type="molecule type" value="Genomic_DNA"/>
</dbReference>
<gene>
    <name evidence="1" type="ORF">AVEN_258998_1</name>
</gene>
<dbReference type="AlphaFoldDB" id="A0A4Y2FGR1"/>
<reference evidence="1 2" key="1">
    <citation type="journal article" date="2019" name="Sci. Rep.">
        <title>Orb-weaving spider Araneus ventricosus genome elucidates the spidroin gene catalogue.</title>
        <authorList>
            <person name="Kono N."/>
            <person name="Nakamura H."/>
            <person name="Ohtoshi R."/>
            <person name="Moran D.A.P."/>
            <person name="Shinohara A."/>
            <person name="Yoshida Y."/>
            <person name="Fujiwara M."/>
            <person name="Mori M."/>
            <person name="Tomita M."/>
            <person name="Arakawa K."/>
        </authorList>
    </citation>
    <scope>NUCLEOTIDE SEQUENCE [LARGE SCALE GENOMIC DNA]</scope>
</reference>